<proteinExistence type="predicted"/>
<sequence>MLIFFKRLMNKLFVSSSRDYWETRYQLGGNSGTGSYGRLSEFKARVLNQFVIDKQIQSVIEFGCGDGHQLSLAHYPRYIGLDVSITALKACIAQYKQDKTKSFFLYHADCFADKQGIFQCDLALSLDVIYHLIEDEVFHTYMTHLFATAQRFVIVYASNTDDNPAYQLKHVKHRQFSNWVEKNCPQWQLLQHIPNEYPLENQINNKEHSPSDFFIYQKQI</sequence>
<dbReference type="eggNOG" id="COG0438">
    <property type="taxonomic scope" value="Bacteria"/>
</dbReference>
<dbReference type="AlphaFoldDB" id="I3CCT4"/>
<dbReference type="Gene3D" id="3.40.50.150">
    <property type="entry name" value="Vaccinia Virus protein VP39"/>
    <property type="match status" value="1"/>
</dbReference>
<dbReference type="RefSeq" id="WP_002683358.1">
    <property type="nucleotide sequence ID" value="NZ_JH600070.1"/>
</dbReference>
<dbReference type="STRING" id="395493.BegalDRAFT_0509"/>
<evidence type="ECO:0000313" key="2">
    <source>
        <dbReference type="Proteomes" id="UP000005744"/>
    </source>
</evidence>
<name>I3CCT4_9GAMM</name>
<organism evidence="1 2">
    <name type="scientific">Beggiatoa alba B18LD</name>
    <dbReference type="NCBI Taxonomy" id="395493"/>
    <lineage>
        <taxon>Bacteria</taxon>
        <taxon>Pseudomonadati</taxon>
        <taxon>Pseudomonadota</taxon>
        <taxon>Gammaproteobacteria</taxon>
        <taxon>Thiotrichales</taxon>
        <taxon>Thiotrichaceae</taxon>
        <taxon>Beggiatoa</taxon>
    </lineage>
</organism>
<dbReference type="SUPFAM" id="SSF53335">
    <property type="entry name" value="S-adenosyl-L-methionine-dependent methyltransferases"/>
    <property type="match status" value="1"/>
</dbReference>
<dbReference type="HOGENOM" id="CLU_088140_0_0_6"/>
<keyword evidence="2" id="KW-1185">Reference proteome</keyword>
<accession>I3CCT4</accession>
<gene>
    <name evidence="1" type="ORF">BegalDRAFT_0509</name>
</gene>
<dbReference type="OrthoDB" id="529131at2"/>
<reference evidence="1 2" key="1">
    <citation type="submission" date="2011-11" db="EMBL/GenBank/DDBJ databases">
        <title>Improved High-Quality Draft sequence of Beggiatoa alba B18lD.</title>
        <authorList>
            <consortium name="US DOE Joint Genome Institute"/>
            <person name="Lucas S."/>
            <person name="Han J."/>
            <person name="Lapidus A."/>
            <person name="Cheng J.-F."/>
            <person name="Goodwin L."/>
            <person name="Pitluck S."/>
            <person name="Peters L."/>
            <person name="Mikhailova N."/>
            <person name="Held B."/>
            <person name="Detter J.C."/>
            <person name="Han C."/>
            <person name="Tapia R."/>
            <person name="Land M."/>
            <person name="Hauser L."/>
            <person name="Kyrpides N."/>
            <person name="Ivanova N."/>
            <person name="Pagani I."/>
            <person name="Samuel K."/>
            <person name="Teske A."/>
            <person name="Mueller J."/>
            <person name="Woyke T."/>
        </authorList>
    </citation>
    <scope>NUCLEOTIDE SEQUENCE [LARGE SCALE GENOMIC DNA]</scope>
    <source>
        <strain evidence="1 2">B18LD</strain>
    </source>
</reference>
<dbReference type="InterPro" id="IPR029063">
    <property type="entry name" value="SAM-dependent_MTases_sf"/>
</dbReference>
<dbReference type="EMBL" id="JH600070">
    <property type="protein sequence ID" value="EIJ41427.1"/>
    <property type="molecule type" value="Genomic_DNA"/>
</dbReference>
<protein>
    <submittedName>
        <fullName evidence="1">Uncharacterized protein</fullName>
    </submittedName>
</protein>
<dbReference type="Proteomes" id="UP000005744">
    <property type="component" value="Unassembled WGS sequence"/>
</dbReference>
<evidence type="ECO:0000313" key="1">
    <source>
        <dbReference type="EMBL" id="EIJ41427.1"/>
    </source>
</evidence>